<accession>A0A3G4ZZD1</accession>
<reference evidence="1" key="1">
    <citation type="submission" date="2018-10" db="EMBL/GenBank/DDBJ databases">
        <title>Hidden diversity of soil giant viruses.</title>
        <authorList>
            <person name="Schulz F."/>
            <person name="Alteio L."/>
            <person name="Goudeau D."/>
            <person name="Ryan E.M."/>
            <person name="Malmstrom R.R."/>
            <person name="Blanchard J."/>
            <person name="Woyke T."/>
        </authorList>
    </citation>
    <scope>NUCLEOTIDE SEQUENCE</scope>
    <source>
        <strain evidence="1">GAV1</strain>
    </source>
</reference>
<sequence>MKYYLTFDVGINNLAYCLSSYDNRKTIQDGLNIINWDILDVSFKPLICKHIKNKRAICNAKSTHYLLKDGNTDHSNIANLTGYCKKHVASLKITNKVLHKTLSRVSQNTIFENNFTTQITRLLRALNTFYDNIVNSMYNADGNTCKNIEVYIENQPVLKNHVMKTISICILTFFSLKKITDNTIIKSVDFINAKEKTKNSFIDLMKQKLGIVLNRVYDFKLYKDRKAFAIDTTNQILVKLSPSVLNIVNTIIFENSKKKDDLADTLIYVIYSVLGGGYMF</sequence>
<name>A0A3G4ZZD1_9VIRU</name>
<evidence type="ECO:0000313" key="1">
    <source>
        <dbReference type="EMBL" id="AYV80285.1"/>
    </source>
</evidence>
<organism evidence="1">
    <name type="scientific">Gaeavirus sp</name>
    <dbReference type="NCBI Taxonomy" id="2487767"/>
    <lineage>
        <taxon>Viruses</taxon>
        <taxon>Varidnaviria</taxon>
        <taxon>Bamfordvirae</taxon>
        <taxon>Nucleocytoviricota</taxon>
        <taxon>Megaviricetes</taxon>
        <taxon>Imitervirales</taxon>
        <taxon>Mimiviridae</taxon>
        <taxon>Klosneuvirinae</taxon>
    </lineage>
</organism>
<protein>
    <recommendedName>
        <fullName evidence="2">Mitochondrial resolvase Ydc2 catalytic domain-containing protein</fullName>
    </recommendedName>
</protein>
<dbReference type="InterPro" id="IPR036397">
    <property type="entry name" value="RNaseH_sf"/>
</dbReference>
<dbReference type="EMBL" id="MK072223">
    <property type="protein sequence ID" value="AYV80285.1"/>
    <property type="molecule type" value="Genomic_DNA"/>
</dbReference>
<dbReference type="GO" id="GO:0003676">
    <property type="term" value="F:nucleic acid binding"/>
    <property type="evidence" value="ECO:0007669"/>
    <property type="project" value="InterPro"/>
</dbReference>
<dbReference type="Gene3D" id="3.30.420.10">
    <property type="entry name" value="Ribonuclease H-like superfamily/Ribonuclease H"/>
    <property type="match status" value="1"/>
</dbReference>
<proteinExistence type="predicted"/>
<evidence type="ECO:0008006" key="2">
    <source>
        <dbReference type="Google" id="ProtNLM"/>
    </source>
</evidence>
<gene>
    <name evidence="1" type="ORF">Gaeavirus25_4</name>
</gene>